<keyword evidence="1" id="KW-0175">Coiled coil</keyword>
<protein>
    <submittedName>
        <fullName evidence="2">Uncharacterized protein</fullName>
    </submittedName>
</protein>
<gene>
    <name evidence="2" type="ORF">J1N35_014720</name>
</gene>
<name>A0A9D3VXL8_9ROSI</name>
<dbReference type="EMBL" id="JAIQCV010000005">
    <property type="protein sequence ID" value="KAH1097799.1"/>
    <property type="molecule type" value="Genomic_DNA"/>
</dbReference>
<evidence type="ECO:0000256" key="1">
    <source>
        <dbReference type="SAM" id="Coils"/>
    </source>
</evidence>
<dbReference type="OrthoDB" id="10493412at2759"/>
<comment type="caution">
    <text evidence="2">The sequence shown here is derived from an EMBL/GenBank/DDBJ whole genome shotgun (WGS) entry which is preliminary data.</text>
</comment>
<organism evidence="2 3">
    <name type="scientific">Gossypium stocksii</name>
    <dbReference type="NCBI Taxonomy" id="47602"/>
    <lineage>
        <taxon>Eukaryota</taxon>
        <taxon>Viridiplantae</taxon>
        <taxon>Streptophyta</taxon>
        <taxon>Embryophyta</taxon>
        <taxon>Tracheophyta</taxon>
        <taxon>Spermatophyta</taxon>
        <taxon>Magnoliopsida</taxon>
        <taxon>eudicotyledons</taxon>
        <taxon>Gunneridae</taxon>
        <taxon>Pentapetalae</taxon>
        <taxon>rosids</taxon>
        <taxon>malvids</taxon>
        <taxon>Malvales</taxon>
        <taxon>Malvaceae</taxon>
        <taxon>Malvoideae</taxon>
        <taxon>Gossypium</taxon>
    </lineage>
</organism>
<accession>A0A9D3VXL8</accession>
<feature type="coiled-coil region" evidence="1">
    <location>
        <begin position="105"/>
        <end position="146"/>
    </location>
</feature>
<evidence type="ECO:0000313" key="2">
    <source>
        <dbReference type="EMBL" id="KAH1097799.1"/>
    </source>
</evidence>
<dbReference type="Proteomes" id="UP000828251">
    <property type="component" value="Unassembled WGS sequence"/>
</dbReference>
<reference evidence="2 3" key="1">
    <citation type="journal article" date="2021" name="Plant Biotechnol. J.">
        <title>Multi-omics assisted identification of the key and species-specific regulatory components of drought-tolerant mechanisms in Gossypium stocksii.</title>
        <authorList>
            <person name="Yu D."/>
            <person name="Ke L."/>
            <person name="Zhang D."/>
            <person name="Wu Y."/>
            <person name="Sun Y."/>
            <person name="Mei J."/>
            <person name="Sun J."/>
            <person name="Sun Y."/>
        </authorList>
    </citation>
    <scope>NUCLEOTIDE SEQUENCE [LARGE SCALE GENOMIC DNA]</scope>
    <source>
        <strain evidence="3">cv. E1</strain>
        <tissue evidence="2">Leaf</tissue>
    </source>
</reference>
<feature type="non-terminal residue" evidence="2">
    <location>
        <position position="149"/>
    </location>
</feature>
<evidence type="ECO:0000313" key="3">
    <source>
        <dbReference type="Proteomes" id="UP000828251"/>
    </source>
</evidence>
<dbReference type="AlphaFoldDB" id="A0A9D3VXL8"/>
<keyword evidence="3" id="KW-1185">Reference proteome</keyword>
<sequence>MVGILTLNYETFTMKPEEDMKAMSDRSSSMSLNSMGRPILMKNDEDSSDNEDQEVANPCLTAIDNFGETFNSSNSNSYSFNKLQNTYDELGLLFESIVPKYKETISKLKDENDLFSKAIRELERKIHNMQTTINDFEKKNQDLHNLLSK</sequence>
<proteinExistence type="predicted"/>